<accession>A0A7W9SWQ4</accession>
<dbReference type="Proteomes" id="UP000520814">
    <property type="component" value="Unassembled WGS sequence"/>
</dbReference>
<protein>
    <submittedName>
        <fullName evidence="1">Uncharacterized protein</fullName>
    </submittedName>
</protein>
<dbReference type="EMBL" id="JACHGW010000013">
    <property type="protein sequence ID" value="MBB6054081.1"/>
    <property type="molecule type" value="Genomic_DNA"/>
</dbReference>
<comment type="caution">
    <text evidence="1">The sequence shown here is derived from an EMBL/GenBank/DDBJ whole genome shotgun (WGS) entry which is preliminary data.</text>
</comment>
<sequence length="168" mass="18370">MSDETELEARLIAARAAGPLEPLTESAVARARQLFRLYTPQPDQQTSLVQLARLVLDSFRGPQALAAARGATTNEARELLFEVGDLTFRLFQEPFAQDDWFLIGQLLTSEEVPVEGIQATLEPGELAATERGKGELHFDSVPPGRYAVRLMLPDGMSIVVPEVPVGQV</sequence>
<proteinExistence type="predicted"/>
<evidence type="ECO:0000313" key="2">
    <source>
        <dbReference type="Proteomes" id="UP000520814"/>
    </source>
</evidence>
<evidence type="ECO:0000313" key="1">
    <source>
        <dbReference type="EMBL" id="MBB6054081.1"/>
    </source>
</evidence>
<keyword evidence="2" id="KW-1185">Reference proteome</keyword>
<gene>
    <name evidence="1" type="ORF">HNQ39_005928</name>
</gene>
<dbReference type="AlphaFoldDB" id="A0A7W9SWQ4"/>
<organism evidence="1 2">
    <name type="scientific">Armatimonas rosea</name>
    <dbReference type="NCBI Taxonomy" id="685828"/>
    <lineage>
        <taxon>Bacteria</taxon>
        <taxon>Bacillati</taxon>
        <taxon>Armatimonadota</taxon>
        <taxon>Armatimonadia</taxon>
        <taxon>Armatimonadales</taxon>
        <taxon>Armatimonadaceae</taxon>
        <taxon>Armatimonas</taxon>
    </lineage>
</organism>
<name>A0A7W9SWQ4_ARMRO</name>
<reference evidence="1 2" key="1">
    <citation type="submission" date="2020-08" db="EMBL/GenBank/DDBJ databases">
        <title>Genomic Encyclopedia of Type Strains, Phase IV (KMG-IV): sequencing the most valuable type-strain genomes for metagenomic binning, comparative biology and taxonomic classification.</title>
        <authorList>
            <person name="Goeker M."/>
        </authorList>
    </citation>
    <scope>NUCLEOTIDE SEQUENCE [LARGE SCALE GENOMIC DNA]</scope>
    <source>
        <strain evidence="1 2">DSM 23562</strain>
    </source>
</reference>
<dbReference type="RefSeq" id="WP_184204162.1">
    <property type="nucleotide sequence ID" value="NZ_JACHGW010000013.1"/>
</dbReference>